<reference evidence="1" key="1">
    <citation type="submission" date="2020-03" db="EMBL/GenBank/DDBJ databases">
        <title>The deep terrestrial virosphere.</title>
        <authorList>
            <person name="Holmfeldt K."/>
            <person name="Nilsson E."/>
            <person name="Simone D."/>
            <person name="Lopez-Fernandez M."/>
            <person name="Wu X."/>
            <person name="de Brujin I."/>
            <person name="Lundin D."/>
            <person name="Andersson A."/>
            <person name="Bertilsson S."/>
            <person name="Dopson M."/>
        </authorList>
    </citation>
    <scope>NUCLEOTIDE SEQUENCE</scope>
    <source>
        <strain evidence="1">TM448B02357</strain>
    </source>
</reference>
<proteinExistence type="predicted"/>
<evidence type="ECO:0000313" key="1">
    <source>
        <dbReference type="EMBL" id="QJI01203.1"/>
    </source>
</evidence>
<gene>
    <name evidence="1" type="ORF">TM448B02357_0008</name>
</gene>
<sequence length="63" mass="6686">MTTYFVVSDEAAEKLGLPFGSDVNSGLSLDKPFKTITHAQAVASNNAPQNIEKIFVLSTEGGE</sequence>
<dbReference type="EMBL" id="MT144905">
    <property type="protein sequence ID" value="QJI01203.1"/>
    <property type="molecule type" value="Genomic_DNA"/>
</dbReference>
<name>A0A6M3XTV3_9ZZZZ</name>
<dbReference type="AlphaFoldDB" id="A0A6M3XTV3"/>
<protein>
    <submittedName>
        <fullName evidence="1">Uncharacterized protein</fullName>
    </submittedName>
</protein>
<organism evidence="1">
    <name type="scientific">viral metagenome</name>
    <dbReference type="NCBI Taxonomy" id="1070528"/>
    <lineage>
        <taxon>unclassified sequences</taxon>
        <taxon>metagenomes</taxon>
        <taxon>organismal metagenomes</taxon>
    </lineage>
</organism>
<accession>A0A6M3XTV3</accession>